<organism evidence="3 4">
    <name type="scientific">Spermophilus dauricus</name>
    <name type="common">Daurian ground squirrel</name>
    <dbReference type="NCBI Taxonomy" id="99837"/>
    <lineage>
        <taxon>Eukaryota</taxon>
        <taxon>Metazoa</taxon>
        <taxon>Chordata</taxon>
        <taxon>Craniata</taxon>
        <taxon>Vertebrata</taxon>
        <taxon>Euteleostomi</taxon>
        <taxon>Mammalia</taxon>
        <taxon>Eutheria</taxon>
        <taxon>Euarchontoglires</taxon>
        <taxon>Glires</taxon>
        <taxon>Rodentia</taxon>
        <taxon>Sciuromorpha</taxon>
        <taxon>Sciuridae</taxon>
        <taxon>Xerinae</taxon>
        <taxon>Marmotini</taxon>
        <taxon>Spermophilus</taxon>
    </lineage>
</organism>
<reference evidence="3" key="2">
    <citation type="submission" date="2025-09" db="UniProtKB">
        <authorList>
            <consortium name="Ensembl"/>
        </authorList>
    </citation>
    <scope>IDENTIFICATION</scope>
</reference>
<dbReference type="PANTHER" id="PTHR11096">
    <property type="entry name" value="RNA 3' TERMINAL PHOSPHATE CYCLASE"/>
    <property type="match status" value="1"/>
</dbReference>
<dbReference type="Proteomes" id="UP000694422">
    <property type="component" value="Unplaced"/>
</dbReference>
<dbReference type="GO" id="GO:0005634">
    <property type="term" value="C:nucleus"/>
    <property type="evidence" value="ECO:0007669"/>
    <property type="project" value="TreeGrafter"/>
</dbReference>
<evidence type="ECO:0000256" key="1">
    <source>
        <dbReference type="ARBA" id="ARBA00021428"/>
    </source>
</evidence>
<dbReference type="InterPro" id="IPR023797">
    <property type="entry name" value="RNA3'_phos_cyclase_dom"/>
</dbReference>
<dbReference type="PANTHER" id="PTHR11096:SF0">
    <property type="entry name" value="RNA 3'-TERMINAL PHOSPHATE CYCLASE"/>
    <property type="match status" value="1"/>
</dbReference>
<dbReference type="Gene3D" id="3.65.10.20">
    <property type="entry name" value="RNA 3'-terminal phosphate cyclase domain"/>
    <property type="match status" value="1"/>
</dbReference>
<proteinExistence type="predicted"/>
<feature type="domain" description="RNA 3'-terminal phosphate cyclase" evidence="2">
    <location>
        <begin position="16"/>
        <end position="104"/>
    </location>
</feature>
<evidence type="ECO:0000259" key="2">
    <source>
        <dbReference type="Pfam" id="PF01137"/>
    </source>
</evidence>
<dbReference type="Ensembl" id="ENSSDAT00000007092.1">
    <property type="protein sequence ID" value="ENSSDAP00000006211.1"/>
    <property type="gene ID" value="ENSSDAG00000005754.1"/>
</dbReference>
<accession>A0A8C9PEA5</accession>
<dbReference type="GO" id="GO:0006396">
    <property type="term" value="P:RNA processing"/>
    <property type="evidence" value="ECO:0007669"/>
    <property type="project" value="InterPro"/>
</dbReference>
<reference evidence="3" key="1">
    <citation type="submission" date="2025-08" db="UniProtKB">
        <authorList>
            <consortium name="Ensembl"/>
        </authorList>
    </citation>
    <scope>IDENTIFICATION</scope>
</reference>
<protein>
    <recommendedName>
        <fullName evidence="1">RNA 3'-terminal phosphate cyclase</fullName>
    </recommendedName>
</protein>
<dbReference type="SUPFAM" id="SSF55205">
    <property type="entry name" value="EPT/RTPC-like"/>
    <property type="match status" value="1"/>
</dbReference>
<dbReference type="AlphaFoldDB" id="A0A8C9PEA5"/>
<sequence length="129" mass="13802">MSGQRVEVHGGIMGGYGQILRVSTALSCVLGLPLRVQKIQAGHSTQGLSIMTGRPQHLCGLEMIGDLCDGQLEGAEIGSTEVTFTPEKIKGGIHTADTNSRECVPLDAGFNAMCSVCCFSISTWFERWN</sequence>
<evidence type="ECO:0000313" key="3">
    <source>
        <dbReference type="Ensembl" id="ENSSDAP00000006211.1"/>
    </source>
</evidence>
<evidence type="ECO:0000313" key="4">
    <source>
        <dbReference type="Proteomes" id="UP000694422"/>
    </source>
</evidence>
<dbReference type="InterPro" id="IPR037136">
    <property type="entry name" value="RNA3'_phos_cyclase_dom_sf"/>
</dbReference>
<dbReference type="Pfam" id="PF01137">
    <property type="entry name" value="RTC"/>
    <property type="match status" value="1"/>
</dbReference>
<dbReference type="InterPro" id="IPR000228">
    <property type="entry name" value="RNA3'_term_phos_cyc"/>
</dbReference>
<keyword evidence="4" id="KW-1185">Reference proteome</keyword>
<dbReference type="InterPro" id="IPR013792">
    <property type="entry name" value="RNA3'P_cycl/enolpyr_Trfase_a/b"/>
</dbReference>
<name>A0A8C9PEA5_SPEDA</name>
<dbReference type="GO" id="GO:0003963">
    <property type="term" value="F:RNA-3'-phosphate cyclase activity"/>
    <property type="evidence" value="ECO:0007669"/>
    <property type="project" value="TreeGrafter"/>
</dbReference>